<evidence type="ECO:0000256" key="2">
    <source>
        <dbReference type="ARBA" id="ARBA00022553"/>
    </source>
</evidence>
<feature type="compositionally biased region" description="Polar residues" evidence="4">
    <location>
        <begin position="499"/>
        <end position="508"/>
    </location>
</feature>
<feature type="region of interest" description="Disordered" evidence="4">
    <location>
        <begin position="486"/>
        <end position="523"/>
    </location>
</feature>
<dbReference type="Gene3D" id="3.40.50.720">
    <property type="entry name" value="NAD(P)-binding Rossmann-like Domain"/>
    <property type="match status" value="1"/>
</dbReference>
<protein>
    <recommendedName>
        <fullName evidence="5">Carrier domain-containing protein</fullName>
    </recommendedName>
</protein>
<name>A0A0B8MYA8_TALPI</name>
<gene>
    <name evidence="6" type="ORF">TCE0_043r15669</name>
</gene>
<dbReference type="AlphaFoldDB" id="A0A0B8MYA8"/>
<dbReference type="Gene3D" id="2.30.38.10">
    <property type="entry name" value="Luciferase, Domain 3"/>
    <property type="match status" value="1"/>
</dbReference>
<keyword evidence="2" id="KW-0597">Phosphoprotein</keyword>
<dbReference type="Gene3D" id="1.10.1200.10">
    <property type="entry name" value="ACP-like"/>
    <property type="match status" value="1"/>
</dbReference>
<dbReference type="Pfam" id="PF00501">
    <property type="entry name" value="AMP-binding"/>
    <property type="match status" value="1"/>
</dbReference>
<dbReference type="Pfam" id="PF00550">
    <property type="entry name" value="PP-binding"/>
    <property type="match status" value="1"/>
</dbReference>
<dbReference type="CDD" id="cd05930">
    <property type="entry name" value="A_NRPS"/>
    <property type="match status" value="1"/>
</dbReference>
<dbReference type="SUPFAM" id="SSF56801">
    <property type="entry name" value="Acetyl-CoA synthetase-like"/>
    <property type="match status" value="1"/>
</dbReference>
<dbReference type="NCBIfam" id="TIGR01733">
    <property type="entry name" value="AA-adenyl-dom"/>
    <property type="match status" value="1"/>
</dbReference>
<dbReference type="InterPro" id="IPR000873">
    <property type="entry name" value="AMP-dep_synth/lig_dom"/>
</dbReference>
<dbReference type="PANTHER" id="PTHR44845">
    <property type="entry name" value="CARRIER DOMAIN-CONTAINING PROTEIN"/>
    <property type="match status" value="1"/>
</dbReference>
<dbReference type="InterPro" id="IPR025110">
    <property type="entry name" value="AMP-bd_C"/>
</dbReference>
<dbReference type="SUPFAM" id="SSF47336">
    <property type="entry name" value="ACP-like"/>
    <property type="match status" value="1"/>
</dbReference>
<dbReference type="InterPro" id="IPR045851">
    <property type="entry name" value="AMP-bd_C_sf"/>
</dbReference>
<dbReference type="Pfam" id="PF07993">
    <property type="entry name" value="NAD_binding_4"/>
    <property type="match status" value="1"/>
</dbReference>
<dbReference type="SUPFAM" id="SSF51735">
    <property type="entry name" value="NAD(P)-binding Rossmann-fold domains"/>
    <property type="match status" value="1"/>
</dbReference>
<dbReference type="PROSITE" id="PS50075">
    <property type="entry name" value="CARRIER"/>
    <property type="match status" value="1"/>
</dbReference>
<dbReference type="InterPro" id="IPR036736">
    <property type="entry name" value="ACP-like_sf"/>
</dbReference>
<evidence type="ECO:0000256" key="4">
    <source>
        <dbReference type="SAM" id="MobiDB-lite"/>
    </source>
</evidence>
<dbReference type="InterPro" id="IPR013120">
    <property type="entry name" value="FAR_NAD-bd"/>
</dbReference>
<feature type="domain" description="Carrier" evidence="5">
    <location>
        <begin position="516"/>
        <end position="591"/>
    </location>
</feature>
<comment type="similarity">
    <text evidence="3">Belongs to the NRP synthetase family.</text>
</comment>
<proteinExistence type="inferred from homology"/>
<dbReference type="InterPro" id="IPR020845">
    <property type="entry name" value="AMP-binding_CS"/>
</dbReference>
<dbReference type="InterPro" id="IPR009081">
    <property type="entry name" value="PP-bd_ACP"/>
</dbReference>
<dbReference type="PROSITE" id="PS00455">
    <property type="entry name" value="AMP_BINDING"/>
    <property type="match status" value="1"/>
</dbReference>
<dbReference type="InterPro" id="IPR036291">
    <property type="entry name" value="NAD(P)-bd_dom_sf"/>
</dbReference>
<evidence type="ECO:0000313" key="6">
    <source>
        <dbReference type="EMBL" id="GAM42045.1"/>
    </source>
</evidence>
<dbReference type="Gene3D" id="3.40.50.980">
    <property type="match status" value="2"/>
</dbReference>
<dbReference type="Proteomes" id="UP000053095">
    <property type="component" value="Unassembled WGS sequence"/>
</dbReference>
<keyword evidence="7" id="KW-1185">Reference proteome</keyword>
<reference evidence="7" key="1">
    <citation type="journal article" date="2015" name="Genome Announc.">
        <title>Draft genome sequence of Talaromyces cellulolyticus strain Y-94, a source of lignocellulosic biomass-degrading enzymes.</title>
        <authorList>
            <person name="Fujii T."/>
            <person name="Koike H."/>
            <person name="Sawayama S."/>
            <person name="Yano S."/>
            <person name="Inoue H."/>
        </authorList>
    </citation>
    <scope>NUCLEOTIDE SEQUENCE [LARGE SCALE GENOMIC DNA]</scope>
    <source>
        <strain evidence="7">Y-94</strain>
    </source>
</reference>
<evidence type="ECO:0000256" key="3">
    <source>
        <dbReference type="ARBA" id="ARBA00029454"/>
    </source>
</evidence>
<dbReference type="Pfam" id="PF13193">
    <property type="entry name" value="AMP-binding_C"/>
    <property type="match status" value="1"/>
</dbReference>
<dbReference type="NCBIfam" id="TIGR01746">
    <property type="entry name" value="Thioester-redct"/>
    <property type="match status" value="1"/>
</dbReference>
<evidence type="ECO:0000313" key="7">
    <source>
        <dbReference type="Proteomes" id="UP000053095"/>
    </source>
</evidence>
<evidence type="ECO:0000256" key="1">
    <source>
        <dbReference type="ARBA" id="ARBA00022450"/>
    </source>
</evidence>
<dbReference type="PANTHER" id="PTHR44845:SF6">
    <property type="entry name" value="BETA-ALANINE-ACTIVATING ENZYME"/>
    <property type="match status" value="1"/>
</dbReference>
<sequence length="1002" mass="112355">MEQILIQRASSAPEAAAFLDGDFSISYRQLIARADMLAQSLDSEGVKCEEPVCIYLESSYEQVLAQVAVLRAGGTCVPIEPSTPALRVASMLHDIEARYIITKKRMEENLHDFKIIYARSTTEEETTVDRDSITSRADCPVTHRSHIMFTSGSTGKPKPIQILAGGILHVLHSFPCLLLNPSERMSLFINPGFDFSLFEIWGALLSGATIVRVPKVIITDPVTLGNFLQNAKVKAMIIPTALFNVIALHAPASFGSLRHVLVGGEAVNTAAMRKVLANNPPEYLWDAYGPAEATIYATLCRVDEQEAKYSRISIGRPLGQTKVYLLDEQGRRITDTDKWGEISIAGPQVSPGYLNRPKETEEHFVIVDASVVGEESPTRLYRTGDIGQWRDSAGFLNFIGRSDKQIKRAGHRVELGDIERTLEECPDVHSCAVISSQEELSETLVAYVIPTSWEDVFEPSGITRWAEERLPPYMVPDQVQRVPKFPLTPNGKLDKDALSHNTENQTGEESGGKETPHASPTNGWLQSTVAKLLKVPHVNPDDNIFLQGLTSLQAAQLIAQIMHHYKKRVALQDVHAHPTVRRLEGFIQNITDKRTCASDTMRWEMDAHLADDALRLPDWQNAQEGKVFLTGATGFAGAYMLARLLSMQTVKKVACLARGGGEQTPASRIQQALEKYRLWDGSLERTQKIIVIEGDLADDTLGMTEDHYKWLAKWASVIFHVGARVNWCEPYEAHFESNVLGTRNVIKLAGQGRLKPLHYLSSIDAWNVTGFINKTKQVLEDEPLKPHAASLPYDMGYAQSQWVADEMVQRARARGLPTAIYRPGFILGDSKRAIGNPDDFFARFIMACIQIRLFPHLPRQRLEYVTIDYVCSAMLHIASKVENLGRAYHLLSPDPTQSVSIEGTYELLIRAGFPMEKVSYPDWVNKIQEHSESPLQPMLPMLQEPVFKDFNRMQTSTETPVYNTQNAVQALADRPEIKYVPLSHELLKRYVDFWIERHYYSL</sequence>
<organism evidence="6 7">
    <name type="scientific">Talaromyces pinophilus</name>
    <name type="common">Penicillium pinophilum</name>
    <dbReference type="NCBI Taxonomy" id="128442"/>
    <lineage>
        <taxon>Eukaryota</taxon>
        <taxon>Fungi</taxon>
        <taxon>Dikarya</taxon>
        <taxon>Ascomycota</taxon>
        <taxon>Pezizomycotina</taxon>
        <taxon>Eurotiomycetes</taxon>
        <taxon>Eurotiomycetidae</taxon>
        <taxon>Eurotiales</taxon>
        <taxon>Trichocomaceae</taxon>
        <taxon>Talaromyces</taxon>
        <taxon>Talaromyces sect. Talaromyces</taxon>
    </lineage>
</organism>
<dbReference type="Gene3D" id="3.30.300.30">
    <property type="match status" value="1"/>
</dbReference>
<dbReference type="CDD" id="cd05235">
    <property type="entry name" value="SDR_e1"/>
    <property type="match status" value="1"/>
</dbReference>
<dbReference type="InterPro" id="IPR010080">
    <property type="entry name" value="Thioester_reductase-like_dom"/>
</dbReference>
<keyword evidence="1" id="KW-0596">Phosphopantetheine</keyword>
<dbReference type="InterPro" id="IPR010071">
    <property type="entry name" value="AA_adenyl_dom"/>
</dbReference>
<evidence type="ECO:0000259" key="5">
    <source>
        <dbReference type="PROSITE" id="PS50075"/>
    </source>
</evidence>
<accession>A0A0B8MYA8</accession>
<dbReference type="EMBL" id="DF933839">
    <property type="protein sequence ID" value="GAM42045.1"/>
    <property type="molecule type" value="Genomic_DNA"/>
</dbReference>